<evidence type="ECO:0000256" key="2">
    <source>
        <dbReference type="ARBA" id="ARBA00022729"/>
    </source>
</evidence>
<dbReference type="Pfam" id="PF04333">
    <property type="entry name" value="MlaA"/>
    <property type="match status" value="1"/>
</dbReference>
<organism evidence="5 6">
    <name type="scientific">Candidatus Desulfobacillus denitrificans</name>
    <dbReference type="NCBI Taxonomy" id="2608985"/>
    <lineage>
        <taxon>Bacteria</taxon>
        <taxon>Pseudomonadati</taxon>
        <taxon>Pseudomonadota</taxon>
        <taxon>Betaproteobacteria</taxon>
        <taxon>Candidatus Desulfobacillus</taxon>
    </lineage>
</organism>
<dbReference type="PANTHER" id="PTHR30035:SF3">
    <property type="entry name" value="INTERMEMBRANE PHOSPHOLIPID TRANSPORT SYSTEM LIPOPROTEIN MLAA"/>
    <property type="match status" value="1"/>
</dbReference>
<reference evidence="5" key="1">
    <citation type="journal article" name="DNA Res.">
        <title>The physiological potential of anammox bacteria as revealed by their core genome structure.</title>
        <authorList>
            <person name="Okubo T."/>
            <person name="Toyoda A."/>
            <person name="Fukuhara K."/>
            <person name="Uchiyama I."/>
            <person name="Harigaya Y."/>
            <person name="Kuroiwa M."/>
            <person name="Suzuki T."/>
            <person name="Murakami Y."/>
            <person name="Suwa Y."/>
            <person name="Takami H."/>
        </authorList>
    </citation>
    <scope>NUCLEOTIDE SEQUENCE</scope>
    <source>
        <strain evidence="5">317325-3</strain>
    </source>
</reference>
<name>A0A809S8Z8_9PROT</name>
<dbReference type="Proteomes" id="UP000662914">
    <property type="component" value="Chromosome"/>
</dbReference>
<evidence type="ECO:0000256" key="3">
    <source>
        <dbReference type="SAM" id="MobiDB-lite"/>
    </source>
</evidence>
<evidence type="ECO:0000313" key="6">
    <source>
        <dbReference type="Proteomes" id="UP000662914"/>
    </source>
</evidence>
<gene>
    <name evidence="5" type="ORF">DSYM_06130</name>
</gene>
<dbReference type="KEGG" id="ddz:DSYM_06130"/>
<dbReference type="AlphaFoldDB" id="A0A809S8Z8"/>
<evidence type="ECO:0000313" key="5">
    <source>
        <dbReference type="EMBL" id="BBO19914.1"/>
    </source>
</evidence>
<feature type="region of interest" description="Disordered" evidence="3">
    <location>
        <begin position="229"/>
        <end position="266"/>
    </location>
</feature>
<proteinExistence type="inferred from homology"/>
<evidence type="ECO:0000256" key="4">
    <source>
        <dbReference type="SAM" id="SignalP"/>
    </source>
</evidence>
<dbReference type="GO" id="GO:0016020">
    <property type="term" value="C:membrane"/>
    <property type="evidence" value="ECO:0007669"/>
    <property type="project" value="InterPro"/>
</dbReference>
<feature type="signal peptide" evidence="4">
    <location>
        <begin position="1"/>
        <end position="22"/>
    </location>
</feature>
<dbReference type="PROSITE" id="PS51257">
    <property type="entry name" value="PROKAR_LIPOPROTEIN"/>
    <property type="match status" value="1"/>
</dbReference>
<protein>
    <submittedName>
        <fullName evidence="5">Outer membrane lipid asymmetry maintenance protein MlaD</fullName>
    </submittedName>
</protein>
<feature type="compositionally biased region" description="Gly residues" evidence="3">
    <location>
        <begin position="244"/>
        <end position="257"/>
    </location>
</feature>
<dbReference type="EMBL" id="AP021857">
    <property type="protein sequence ID" value="BBO19914.1"/>
    <property type="molecule type" value="Genomic_DNA"/>
</dbReference>
<sequence length="266" mass="28322">MKTTLKTTLTRQLGKAALIAVAAGLLGGCATSGNPKDPIEGFNRAMFGINEGLDQVIIRPVSSGYEALLPSPIQTGVANFFSNIADLMIGVNNLLQGKPAQAASDAGRVIVNTTVGFLGILDVASTMGMEKHEEDVGQTFGRWGMDDGAYIVLPFFGPRTVRDTIGLVFDVYTDPVAHVDHIPTRNTLLATRIISDRAELLKADKVIEEAALDKYSYVRDAYLQRRQSLIHDGNPPKFDPYSGSGDGKSAGAQGEGAGQAQVATRN</sequence>
<comment type="similarity">
    <text evidence="1">Belongs to the MlaA family.</text>
</comment>
<accession>A0A809S8Z8</accession>
<keyword evidence="2 4" id="KW-0732">Signal</keyword>
<feature type="chain" id="PRO_5035161574" evidence="4">
    <location>
        <begin position="23"/>
        <end position="266"/>
    </location>
</feature>
<dbReference type="PRINTS" id="PR01805">
    <property type="entry name" value="VACJLIPOPROT"/>
</dbReference>
<evidence type="ECO:0000256" key="1">
    <source>
        <dbReference type="ARBA" id="ARBA00010634"/>
    </source>
</evidence>
<dbReference type="PANTHER" id="PTHR30035">
    <property type="entry name" value="LIPOPROTEIN VACJ-RELATED"/>
    <property type="match status" value="1"/>
</dbReference>
<dbReference type="GO" id="GO:0120010">
    <property type="term" value="P:intermembrane phospholipid transfer"/>
    <property type="evidence" value="ECO:0007669"/>
    <property type="project" value="TreeGrafter"/>
</dbReference>
<dbReference type="InterPro" id="IPR007428">
    <property type="entry name" value="MlaA"/>
</dbReference>